<proteinExistence type="predicted"/>
<dbReference type="Proteomes" id="UP000256629">
    <property type="component" value="Unassembled WGS sequence"/>
</dbReference>
<sequence length="185" mass="21060">MYKTFLSLIILCLIFTNCKTEQNPFEISKQHIGLLTDSTQVKDLEAIFINDSISKFDGSEEFTSNINNIEIFSKNGEKRLILTPKTISDSTSVIESIQILDPQYKTPKGISVLSTFKDINNAYQISKIDNGINSIVLSVKELNASFVIDKKELPANLRFDLNLKFEETHIPDAAKIKYFFLIWNN</sequence>
<dbReference type="EMBL" id="QRDX01000006">
    <property type="protein sequence ID" value="RED47585.1"/>
    <property type="molecule type" value="Genomic_DNA"/>
</dbReference>
<name>A0A3D9HDN8_9FLAO</name>
<reference evidence="1 2" key="1">
    <citation type="submission" date="2018-07" db="EMBL/GenBank/DDBJ databases">
        <title>Genomic Encyclopedia of Type Strains, Phase III (KMG-III): the genomes of soil and plant-associated and newly described type strains.</title>
        <authorList>
            <person name="Whitman W."/>
        </authorList>
    </citation>
    <scope>NUCLEOTIDE SEQUENCE [LARGE SCALE GENOMIC DNA]</scope>
    <source>
        <strain evidence="1 2">CECT 8487</strain>
    </source>
</reference>
<keyword evidence="2" id="KW-1185">Reference proteome</keyword>
<gene>
    <name evidence="1" type="ORF">DFQ02_106213</name>
</gene>
<evidence type="ECO:0000313" key="2">
    <source>
        <dbReference type="Proteomes" id="UP000256629"/>
    </source>
</evidence>
<dbReference type="OrthoDB" id="1436858at2"/>
<protein>
    <submittedName>
        <fullName evidence="1">Uncharacterized protein</fullName>
    </submittedName>
</protein>
<comment type="caution">
    <text evidence="1">The sequence shown here is derived from an EMBL/GenBank/DDBJ whole genome shotgun (WGS) entry which is preliminary data.</text>
</comment>
<accession>A0A3D9HDN8</accession>
<dbReference type="AlphaFoldDB" id="A0A3D9HDN8"/>
<dbReference type="RefSeq" id="WP_116524552.1">
    <property type="nucleotide sequence ID" value="NZ_QRDX01000006.1"/>
</dbReference>
<organism evidence="1 2">
    <name type="scientific">Seonamhaeicola aphaedonensis</name>
    <dbReference type="NCBI Taxonomy" id="1461338"/>
    <lineage>
        <taxon>Bacteria</taxon>
        <taxon>Pseudomonadati</taxon>
        <taxon>Bacteroidota</taxon>
        <taxon>Flavobacteriia</taxon>
        <taxon>Flavobacteriales</taxon>
        <taxon>Flavobacteriaceae</taxon>
    </lineage>
</organism>
<evidence type="ECO:0000313" key="1">
    <source>
        <dbReference type="EMBL" id="RED47585.1"/>
    </source>
</evidence>